<dbReference type="Gene3D" id="3.90.79.10">
    <property type="entry name" value="Nucleoside Triphosphate Pyrophosphohydrolase"/>
    <property type="match status" value="1"/>
</dbReference>
<gene>
    <name evidence="2" type="ORF">GPECTOR_3g80</name>
</gene>
<sequence length="202" mass="21298">MAENGIGVPSKIGAGLLICCEGACLVLKRSENSGNAGTWGLPGGNADPEDGGDLLKTAEREAREEIGELPGNMKVLGSVLTRRGKSLQKHYTIFLAAIPVAQRSSYAPRLNAEHTDWRWVDLRHVAALAAGPNHPLAHALSGPDHEDDPMELGAYEAAGPPPSDLQLHPVLRCLFGGAHTEELTVMLPLVAAVGGSPTKPRQ</sequence>
<evidence type="ECO:0000313" key="2">
    <source>
        <dbReference type="EMBL" id="KXZ55430.1"/>
    </source>
</evidence>
<feature type="domain" description="Nudix hydrolase" evidence="1">
    <location>
        <begin position="9"/>
        <end position="144"/>
    </location>
</feature>
<accession>A0A150H1I9</accession>
<dbReference type="PANTHER" id="PTHR43736:SF1">
    <property type="entry name" value="DIHYDRONEOPTERIN TRIPHOSPHATE DIPHOSPHATASE"/>
    <property type="match status" value="1"/>
</dbReference>
<dbReference type="PANTHER" id="PTHR43736">
    <property type="entry name" value="ADP-RIBOSE PYROPHOSPHATASE"/>
    <property type="match status" value="1"/>
</dbReference>
<organism evidence="2 3">
    <name type="scientific">Gonium pectorale</name>
    <name type="common">Green alga</name>
    <dbReference type="NCBI Taxonomy" id="33097"/>
    <lineage>
        <taxon>Eukaryota</taxon>
        <taxon>Viridiplantae</taxon>
        <taxon>Chlorophyta</taxon>
        <taxon>core chlorophytes</taxon>
        <taxon>Chlorophyceae</taxon>
        <taxon>CS clade</taxon>
        <taxon>Chlamydomonadales</taxon>
        <taxon>Volvocaceae</taxon>
        <taxon>Gonium</taxon>
    </lineage>
</organism>
<dbReference type="AlphaFoldDB" id="A0A150H1I9"/>
<dbReference type="CDD" id="cd02883">
    <property type="entry name" value="NUDIX_Hydrolase"/>
    <property type="match status" value="1"/>
</dbReference>
<dbReference type="Proteomes" id="UP000075714">
    <property type="component" value="Unassembled WGS sequence"/>
</dbReference>
<dbReference type="OrthoDB" id="276276at2759"/>
<dbReference type="PROSITE" id="PS51462">
    <property type="entry name" value="NUDIX"/>
    <property type="match status" value="1"/>
</dbReference>
<dbReference type="Pfam" id="PF00293">
    <property type="entry name" value="NUDIX"/>
    <property type="match status" value="1"/>
</dbReference>
<dbReference type="InterPro" id="IPR000086">
    <property type="entry name" value="NUDIX_hydrolase_dom"/>
</dbReference>
<evidence type="ECO:0000313" key="3">
    <source>
        <dbReference type="Proteomes" id="UP000075714"/>
    </source>
</evidence>
<proteinExistence type="predicted"/>
<comment type="caution">
    <text evidence="2">The sequence shown here is derived from an EMBL/GenBank/DDBJ whole genome shotgun (WGS) entry which is preliminary data.</text>
</comment>
<keyword evidence="3" id="KW-1185">Reference proteome</keyword>
<reference evidence="3" key="1">
    <citation type="journal article" date="2016" name="Nat. Commun.">
        <title>The Gonium pectorale genome demonstrates co-option of cell cycle regulation during the evolution of multicellularity.</title>
        <authorList>
            <person name="Hanschen E.R."/>
            <person name="Marriage T.N."/>
            <person name="Ferris P.J."/>
            <person name="Hamaji T."/>
            <person name="Toyoda A."/>
            <person name="Fujiyama A."/>
            <person name="Neme R."/>
            <person name="Noguchi H."/>
            <person name="Minakuchi Y."/>
            <person name="Suzuki M."/>
            <person name="Kawai-Toyooka H."/>
            <person name="Smith D.R."/>
            <person name="Sparks H."/>
            <person name="Anderson J."/>
            <person name="Bakaric R."/>
            <person name="Luria V."/>
            <person name="Karger A."/>
            <person name="Kirschner M.W."/>
            <person name="Durand P.M."/>
            <person name="Michod R.E."/>
            <person name="Nozaki H."/>
            <person name="Olson B.J."/>
        </authorList>
    </citation>
    <scope>NUCLEOTIDE SEQUENCE [LARGE SCALE GENOMIC DNA]</scope>
    <source>
        <strain evidence="3">NIES-2863</strain>
    </source>
</reference>
<protein>
    <recommendedName>
        <fullName evidence="1">Nudix hydrolase domain-containing protein</fullName>
    </recommendedName>
</protein>
<dbReference type="EMBL" id="LSYV01000004">
    <property type="protein sequence ID" value="KXZ55430.1"/>
    <property type="molecule type" value="Genomic_DNA"/>
</dbReference>
<dbReference type="InterPro" id="IPR015797">
    <property type="entry name" value="NUDIX_hydrolase-like_dom_sf"/>
</dbReference>
<name>A0A150H1I9_GONPE</name>
<evidence type="ECO:0000259" key="1">
    <source>
        <dbReference type="PROSITE" id="PS51462"/>
    </source>
</evidence>
<dbReference type="SUPFAM" id="SSF55811">
    <property type="entry name" value="Nudix"/>
    <property type="match status" value="1"/>
</dbReference>